<dbReference type="InterPro" id="IPR001940">
    <property type="entry name" value="Peptidase_S1C"/>
</dbReference>
<evidence type="ECO:0000313" key="5">
    <source>
        <dbReference type="EMBL" id="CAD8713561.1"/>
    </source>
</evidence>
<reference evidence="5" key="1">
    <citation type="submission" date="2021-01" db="EMBL/GenBank/DDBJ databases">
        <authorList>
            <person name="Corre E."/>
            <person name="Pelletier E."/>
            <person name="Niang G."/>
            <person name="Scheremetjew M."/>
            <person name="Finn R."/>
            <person name="Kale V."/>
            <person name="Holt S."/>
            <person name="Cochrane G."/>
            <person name="Meng A."/>
            <person name="Brown T."/>
            <person name="Cohen L."/>
        </authorList>
    </citation>
    <scope>NUCLEOTIDE SEQUENCE</scope>
    <source>
        <strain evidence="5">SL-175</strain>
    </source>
</reference>
<keyword evidence="3" id="KW-0378">Hydrolase</keyword>
<feature type="region of interest" description="Disordered" evidence="4">
    <location>
        <begin position="50"/>
        <end position="73"/>
    </location>
</feature>
<name>A0A7S0SRN9_9CHLO</name>
<protein>
    <recommendedName>
        <fullName evidence="6">Serine protease</fullName>
    </recommendedName>
</protein>
<dbReference type="PANTHER" id="PTHR43343">
    <property type="entry name" value="PEPTIDASE S12"/>
    <property type="match status" value="1"/>
</dbReference>
<dbReference type="PRINTS" id="PR00834">
    <property type="entry name" value="PROTEASES2C"/>
</dbReference>
<dbReference type="GO" id="GO:0006508">
    <property type="term" value="P:proteolysis"/>
    <property type="evidence" value="ECO:0007669"/>
    <property type="project" value="UniProtKB-KW"/>
</dbReference>
<sequence length="365" mass="37006">MATSGFVVPATALSARVARARHHHTPRTVTSARSVLGFTAAADVDRAGVRRPRGGRLRGGAGAGTRAEVRSEGDDVTTAAKSAAVGISRRKLALVAAGGIGSVGSGRANDAALALVDSVNAQAVFETAARSVVGLADYVEGGANGGYTPRGTGVVWSGFGYVICNFHVVSANYLPGAPVAKNAKNATPGELRVNVPDEQTGDAVWYDAVVVGTQRASDIAVLRLSPVMGAAPGELSKLRAMPIGTSDTLRVGQSCYAVGAGDTSGADGVKGVSSFRQQTTLSAGVVSGLRRSIPNKNGSTIRNCIQTDAQVPETAAGGALVDSSGRLIGMTVTTFGNVSSGLSFAIPIDDLLKIVPSLITLHQIS</sequence>
<dbReference type="InterPro" id="IPR043504">
    <property type="entry name" value="Peptidase_S1_PA_chymotrypsin"/>
</dbReference>
<dbReference type="EMBL" id="HBFC01026180">
    <property type="protein sequence ID" value="CAD8713561.1"/>
    <property type="molecule type" value="Transcribed_RNA"/>
</dbReference>
<dbReference type="Gene3D" id="2.40.10.10">
    <property type="entry name" value="Trypsin-like serine proteases"/>
    <property type="match status" value="2"/>
</dbReference>
<dbReference type="PANTHER" id="PTHR43343:SF3">
    <property type="entry name" value="PROTEASE DO-LIKE 8, CHLOROPLASTIC"/>
    <property type="match status" value="1"/>
</dbReference>
<organism evidence="5">
    <name type="scientific">Mantoniella antarctica</name>
    <dbReference type="NCBI Taxonomy" id="81844"/>
    <lineage>
        <taxon>Eukaryota</taxon>
        <taxon>Viridiplantae</taxon>
        <taxon>Chlorophyta</taxon>
        <taxon>Mamiellophyceae</taxon>
        <taxon>Mamiellales</taxon>
        <taxon>Mamiellaceae</taxon>
        <taxon>Mantoniella</taxon>
    </lineage>
</organism>
<accession>A0A7S0SRN9</accession>
<dbReference type="SUPFAM" id="SSF50494">
    <property type="entry name" value="Trypsin-like serine proteases"/>
    <property type="match status" value="1"/>
</dbReference>
<evidence type="ECO:0000256" key="4">
    <source>
        <dbReference type="SAM" id="MobiDB-lite"/>
    </source>
</evidence>
<evidence type="ECO:0008006" key="6">
    <source>
        <dbReference type="Google" id="ProtNLM"/>
    </source>
</evidence>
<gene>
    <name evidence="5" type="ORF">MANT1106_LOCUS15838</name>
</gene>
<dbReference type="AlphaFoldDB" id="A0A7S0SRN9"/>
<dbReference type="InterPro" id="IPR051201">
    <property type="entry name" value="Chloro_Bact_Ser_Proteases"/>
</dbReference>
<dbReference type="Pfam" id="PF13365">
    <property type="entry name" value="Trypsin_2"/>
    <property type="match status" value="1"/>
</dbReference>
<proteinExistence type="inferred from homology"/>
<dbReference type="GO" id="GO:0004252">
    <property type="term" value="F:serine-type endopeptidase activity"/>
    <property type="evidence" value="ECO:0007669"/>
    <property type="project" value="InterPro"/>
</dbReference>
<keyword evidence="2" id="KW-0645">Protease</keyword>
<dbReference type="InterPro" id="IPR009003">
    <property type="entry name" value="Peptidase_S1_PA"/>
</dbReference>
<evidence type="ECO:0000256" key="3">
    <source>
        <dbReference type="ARBA" id="ARBA00022801"/>
    </source>
</evidence>
<comment type="similarity">
    <text evidence="1">Belongs to the peptidase S1C family.</text>
</comment>
<evidence type="ECO:0000256" key="1">
    <source>
        <dbReference type="ARBA" id="ARBA00010541"/>
    </source>
</evidence>
<evidence type="ECO:0000256" key="2">
    <source>
        <dbReference type="ARBA" id="ARBA00022670"/>
    </source>
</evidence>